<dbReference type="Pfam" id="PF00081">
    <property type="entry name" value="Sod_Fe_N"/>
    <property type="match status" value="1"/>
</dbReference>
<dbReference type="PANTHER" id="PTHR43595:SF2">
    <property type="entry name" value="SMALL RIBOSOMAL SUBUNIT PROTEIN MS42"/>
    <property type="match status" value="1"/>
</dbReference>
<feature type="domain" description="Manganese/iron superoxide dismutase N-terminal" evidence="7">
    <location>
        <begin position="34"/>
        <end position="117"/>
    </location>
</feature>
<evidence type="ECO:0000313" key="9">
    <source>
        <dbReference type="EMBL" id="MCD8473953.1"/>
    </source>
</evidence>
<dbReference type="InterPro" id="IPR019833">
    <property type="entry name" value="Mn/Fe_SOD_BS"/>
</dbReference>
<comment type="function">
    <text evidence="5">Destroys radicals which are normally produced within the cells and which are toxic to biological systems.</text>
</comment>
<comment type="catalytic activity">
    <reaction evidence="5">
        <text>2 superoxide + 2 H(+) = H2O2 + O2</text>
        <dbReference type="Rhea" id="RHEA:20696"/>
        <dbReference type="ChEBI" id="CHEBI:15378"/>
        <dbReference type="ChEBI" id="CHEBI:15379"/>
        <dbReference type="ChEBI" id="CHEBI:16240"/>
        <dbReference type="ChEBI" id="CHEBI:18421"/>
        <dbReference type="EC" id="1.15.1.1"/>
    </reaction>
</comment>
<dbReference type="PANTHER" id="PTHR43595">
    <property type="entry name" value="37S RIBOSOMAL PROTEIN S26, MITOCHONDRIAL"/>
    <property type="match status" value="1"/>
</dbReference>
<dbReference type="Gene3D" id="1.10.287.990">
    <property type="entry name" value="Fe,Mn superoxide dismutase (SOD) domain"/>
    <property type="match status" value="1"/>
</dbReference>
<comment type="caution">
    <text evidence="9">The sequence shown here is derived from an EMBL/GenBank/DDBJ whole genome shotgun (WGS) entry which is preliminary data.</text>
</comment>
<dbReference type="InterPro" id="IPR001189">
    <property type="entry name" value="Mn/Fe_SOD"/>
</dbReference>
<sequence length="248" mass="27995">MFFLRQGHLALCLIIALFTPFISFAATQSQTAPFTLPPLPYAVSALEPAIDTETMTFHHDFHHRTYVDNLNNAIKDVPALSGKTLEQLLAIASTLPPVIRNNAGGHWNHSEFWKMMAPVGKGGKPSATLEAQIKKDFGSLDAFKERFNKAATSRFGSGWAWMILTSSGLQITSTPNQDNPLMDVAEVPGQPLLGVDVWEHAYYLKYKYKRADYLNAWWTVVNWNYVNYLFEVAKKEEGNLSHHLHHQH</sequence>
<evidence type="ECO:0000256" key="2">
    <source>
        <dbReference type="ARBA" id="ARBA00012682"/>
    </source>
</evidence>
<feature type="domain" description="Manganese/iron superoxide dismutase C-terminal" evidence="8">
    <location>
        <begin position="126"/>
        <end position="227"/>
    </location>
</feature>
<comment type="similarity">
    <text evidence="1 5">Belongs to the iron/manganese superoxide dismutase family.</text>
</comment>
<dbReference type="EC" id="1.15.1.1" evidence="2 5"/>
<dbReference type="Proteomes" id="UP001430701">
    <property type="component" value="Unassembled WGS sequence"/>
</dbReference>
<name>A0ABS8TXM7_9GAMM</name>
<evidence type="ECO:0000313" key="10">
    <source>
        <dbReference type="Proteomes" id="UP001430701"/>
    </source>
</evidence>
<evidence type="ECO:0000256" key="5">
    <source>
        <dbReference type="RuleBase" id="RU000414"/>
    </source>
</evidence>
<dbReference type="PROSITE" id="PS00088">
    <property type="entry name" value="SOD_MN"/>
    <property type="match status" value="1"/>
</dbReference>
<dbReference type="SUPFAM" id="SSF54719">
    <property type="entry name" value="Fe,Mn superoxide dismutase (SOD), C-terminal domain"/>
    <property type="match status" value="1"/>
</dbReference>
<evidence type="ECO:0000259" key="8">
    <source>
        <dbReference type="Pfam" id="PF02777"/>
    </source>
</evidence>
<dbReference type="InterPro" id="IPR036324">
    <property type="entry name" value="Mn/Fe_SOD_N_sf"/>
</dbReference>
<dbReference type="EMBL" id="JAJPPU010000002">
    <property type="protein sequence ID" value="MCD8473953.1"/>
    <property type="molecule type" value="Genomic_DNA"/>
</dbReference>
<proteinExistence type="inferred from homology"/>
<keyword evidence="6" id="KW-0732">Signal</keyword>
<dbReference type="InterPro" id="IPR019832">
    <property type="entry name" value="Mn/Fe_SOD_C"/>
</dbReference>
<dbReference type="InterPro" id="IPR036314">
    <property type="entry name" value="SOD_C_sf"/>
</dbReference>
<dbReference type="Gene3D" id="3.55.40.20">
    <property type="entry name" value="Iron/manganese superoxide dismutase, C-terminal domain"/>
    <property type="match status" value="1"/>
</dbReference>
<reference evidence="9" key="1">
    <citation type="submission" date="2021-11" db="EMBL/GenBank/DDBJ databases">
        <title>Genome sequence of Xylella taiwanensis PLS432.</title>
        <authorList>
            <person name="Weng L.-W."/>
            <person name="Su C.-C."/>
            <person name="Tsai C.-W."/>
            <person name="Kuo C.-H."/>
        </authorList>
    </citation>
    <scope>NUCLEOTIDE SEQUENCE</scope>
    <source>
        <strain evidence="9">PLS432</strain>
    </source>
</reference>
<dbReference type="Pfam" id="PF02777">
    <property type="entry name" value="Sod_Fe_C"/>
    <property type="match status" value="1"/>
</dbReference>
<gene>
    <name evidence="9" type="ORF">LPH55_10930</name>
</gene>
<feature type="signal peptide" evidence="6">
    <location>
        <begin position="1"/>
        <end position="25"/>
    </location>
</feature>
<feature type="chain" id="PRO_5047253131" description="Superoxide dismutase" evidence="6">
    <location>
        <begin position="26"/>
        <end position="248"/>
    </location>
</feature>
<dbReference type="GeneID" id="68900855"/>
<keyword evidence="4 5" id="KW-0560">Oxidoreductase</keyword>
<evidence type="ECO:0000256" key="3">
    <source>
        <dbReference type="ARBA" id="ARBA00022723"/>
    </source>
</evidence>
<evidence type="ECO:0000256" key="1">
    <source>
        <dbReference type="ARBA" id="ARBA00008714"/>
    </source>
</evidence>
<keyword evidence="10" id="KW-1185">Reference proteome</keyword>
<dbReference type="SUPFAM" id="SSF46609">
    <property type="entry name" value="Fe,Mn superoxide dismutase (SOD), N-terminal domain"/>
    <property type="match status" value="1"/>
</dbReference>
<dbReference type="InterPro" id="IPR019831">
    <property type="entry name" value="Mn/Fe_SOD_N"/>
</dbReference>
<evidence type="ECO:0000256" key="6">
    <source>
        <dbReference type="SAM" id="SignalP"/>
    </source>
</evidence>
<dbReference type="RefSeq" id="WP_114867125.1">
    <property type="nucleotide sequence ID" value="NZ_CP053627.1"/>
</dbReference>
<evidence type="ECO:0000259" key="7">
    <source>
        <dbReference type="Pfam" id="PF00081"/>
    </source>
</evidence>
<accession>A0ABS8TXM7</accession>
<protein>
    <recommendedName>
        <fullName evidence="2 5">Superoxide dismutase</fullName>
        <ecNumber evidence="2 5">1.15.1.1</ecNumber>
    </recommendedName>
</protein>
<keyword evidence="3 5" id="KW-0479">Metal-binding</keyword>
<evidence type="ECO:0000256" key="4">
    <source>
        <dbReference type="ARBA" id="ARBA00023002"/>
    </source>
</evidence>
<dbReference type="PRINTS" id="PR01703">
    <property type="entry name" value="MNSODISMTASE"/>
</dbReference>
<organism evidence="9 10">
    <name type="scientific">Xylella taiwanensis</name>
    <dbReference type="NCBI Taxonomy" id="1444770"/>
    <lineage>
        <taxon>Bacteria</taxon>
        <taxon>Pseudomonadati</taxon>
        <taxon>Pseudomonadota</taxon>
        <taxon>Gammaproteobacteria</taxon>
        <taxon>Lysobacterales</taxon>
        <taxon>Lysobacteraceae</taxon>
        <taxon>Xylella</taxon>
    </lineage>
</organism>
<dbReference type="PIRSF" id="PIRSF000349">
    <property type="entry name" value="SODismutase"/>
    <property type="match status" value="1"/>
</dbReference>